<dbReference type="OrthoDB" id="9776211at2"/>
<organism evidence="2 3">
    <name type="scientific">Thauera propionica</name>
    <dbReference type="NCBI Taxonomy" id="2019431"/>
    <lineage>
        <taxon>Bacteria</taxon>
        <taxon>Pseudomonadati</taxon>
        <taxon>Pseudomonadota</taxon>
        <taxon>Betaproteobacteria</taxon>
        <taxon>Rhodocyclales</taxon>
        <taxon>Zoogloeaceae</taxon>
        <taxon>Thauera</taxon>
    </lineage>
</organism>
<dbReference type="GO" id="GO:0005737">
    <property type="term" value="C:cytoplasm"/>
    <property type="evidence" value="ECO:0007669"/>
    <property type="project" value="UniProtKB-ARBA"/>
</dbReference>
<dbReference type="Pfam" id="PF13883">
    <property type="entry name" value="CREG_beta-barrel"/>
    <property type="match status" value="1"/>
</dbReference>
<proteinExistence type="predicted"/>
<comment type="caution">
    <text evidence="2">The sequence shown here is derived from an EMBL/GenBank/DDBJ whole genome shotgun (WGS) entry which is preliminary data.</text>
</comment>
<protein>
    <submittedName>
        <fullName evidence="2">Pyridoxamine 5'-phosphate oxidase</fullName>
    </submittedName>
</protein>
<dbReference type="InterPro" id="IPR012349">
    <property type="entry name" value="Split_barrel_FMN-bd"/>
</dbReference>
<accession>A0A235EXS4</accession>
<dbReference type="PANTHER" id="PTHR13343">
    <property type="entry name" value="CREG1 PROTEIN"/>
    <property type="match status" value="1"/>
</dbReference>
<evidence type="ECO:0000313" key="3">
    <source>
        <dbReference type="Proteomes" id="UP000215181"/>
    </source>
</evidence>
<dbReference type="EMBL" id="NOIH01000012">
    <property type="protein sequence ID" value="OYD53839.1"/>
    <property type="molecule type" value="Genomic_DNA"/>
</dbReference>
<keyword evidence="3" id="KW-1185">Reference proteome</keyword>
<dbReference type="RefSeq" id="WP_094268617.1">
    <property type="nucleotide sequence ID" value="NZ_NOIH01000012.1"/>
</dbReference>
<dbReference type="Gene3D" id="2.30.110.10">
    <property type="entry name" value="Electron Transport, Fmn-binding Protein, Chain A"/>
    <property type="match status" value="1"/>
</dbReference>
<name>A0A235EXS4_9RHOO</name>
<dbReference type="Proteomes" id="UP000215181">
    <property type="component" value="Unassembled WGS sequence"/>
</dbReference>
<dbReference type="PANTHER" id="PTHR13343:SF17">
    <property type="entry name" value="CELLULAR REPRESSOR OF E1A-STIMULATED GENES, ISOFORM A"/>
    <property type="match status" value="1"/>
</dbReference>
<evidence type="ECO:0000313" key="2">
    <source>
        <dbReference type="EMBL" id="OYD53839.1"/>
    </source>
</evidence>
<evidence type="ECO:0000259" key="1">
    <source>
        <dbReference type="Pfam" id="PF13883"/>
    </source>
</evidence>
<dbReference type="AlphaFoldDB" id="A0A235EXS4"/>
<gene>
    <name evidence="2" type="ORF">CGK74_11395</name>
</gene>
<reference evidence="2 3" key="1">
    <citation type="submission" date="2017-07" db="EMBL/GenBank/DDBJ databases">
        <title>Thauera sp. KNDSS-Mac4 genome sequence and assembly.</title>
        <authorList>
            <person name="Mayilraj S."/>
        </authorList>
    </citation>
    <scope>NUCLEOTIDE SEQUENCE [LARGE SCALE GENOMIC DNA]</scope>
    <source>
        <strain evidence="2 3">KNDSS-Mac4</strain>
    </source>
</reference>
<feature type="domain" description="CREG-like beta-barrel" evidence="1">
    <location>
        <begin position="8"/>
        <end position="146"/>
    </location>
</feature>
<dbReference type="SUPFAM" id="SSF50475">
    <property type="entry name" value="FMN-binding split barrel"/>
    <property type="match status" value="1"/>
</dbReference>
<dbReference type="InterPro" id="IPR055343">
    <property type="entry name" value="CREG_beta-barrel"/>
</dbReference>
<sequence length="216" mass="24118">MKIPIELAIDLLHLATDGTLATHSETVPGYPFATAVPHVPDEAHRPVFCISRLAEHTRNILADTRVSYALTQPGAADVQAAPRMTMVGDVEPLEPSSALVERFLRYQPSAEPLLALDFSFFRLTPQRVRYIGGVGKMGWLEATDWHTLATLAPEEEQLVLRELVASQGRRPRLLGVDRYGIDIEIGEHRQRHRFPNGPLAAQDIETTIRRMFLALP</sequence>